<name>A0A6C0JCU3_9ZZZZ</name>
<evidence type="ECO:0000256" key="6">
    <source>
        <dbReference type="ARBA" id="ARBA00022747"/>
    </source>
</evidence>
<comment type="catalytic activity">
    <reaction evidence="7">
        <text>a 2'-deoxycytidine in DNA + S-adenosyl-L-methionine = an N(4)-methyl-2'-deoxycytidine in DNA + S-adenosyl-L-homocysteine + H(+)</text>
        <dbReference type="Rhea" id="RHEA:16857"/>
        <dbReference type="Rhea" id="RHEA-COMP:11369"/>
        <dbReference type="Rhea" id="RHEA-COMP:13674"/>
        <dbReference type="ChEBI" id="CHEBI:15378"/>
        <dbReference type="ChEBI" id="CHEBI:57856"/>
        <dbReference type="ChEBI" id="CHEBI:59789"/>
        <dbReference type="ChEBI" id="CHEBI:85452"/>
        <dbReference type="ChEBI" id="CHEBI:137933"/>
        <dbReference type="EC" id="2.1.1.113"/>
    </reaction>
</comment>
<proteinExistence type="inferred from homology"/>
<dbReference type="SUPFAM" id="SSF53335">
    <property type="entry name" value="S-adenosyl-L-methionine-dependent methyltransferases"/>
    <property type="match status" value="1"/>
</dbReference>
<evidence type="ECO:0000313" key="9">
    <source>
        <dbReference type="EMBL" id="QHU02377.1"/>
    </source>
</evidence>
<dbReference type="InterPro" id="IPR017985">
    <property type="entry name" value="MeTrfase_CN4_CS"/>
</dbReference>
<reference evidence="9" key="1">
    <citation type="journal article" date="2020" name="Nature">
        <title>Giant virus diversity and host interactions through global metagenomics.</title>
        <authorList>
            <person name="Schulz F."/>
            <person name="Roux S."/>
            <person name="Paez-Espino D."/>
            <person name="Jungbluth S."/>
            <person name="Walsh D.A."/>
            <person name="Denef V.J."/>
            <person name="McMahon K.D."/>
            <person name="Konstantinidis K.T."/>
            <person name="Eloe-Fadrosh E.A."/>
            <person name="Kyrpides N.C."/>
            <person name="Woyke T."/>
        </authorList>
    </citation>
    <scope>NUCLEOTIDE SEQUENCE</scope>
    <source>
        <strain evidence="9">GVMAG-M-3300025880-75</strain>
    </source>
</reference>
<dbReference type="GO" id="GO:0009307">
    <property type="term" value="P:DNA restriction-modification system"/>
    <property type="evidence" value="ECO:0007669"/>
    <property type="project" value="UniProtKB-KW"/>
</dbReference>
<evidence type="ECO:0000256" key="8">
    <source>
        <dbReference type="SAM" id="MobiDB-lite"/>
    </source>
</evidence>
<comment type="similarity">
    <text evidence="1">Belongs to the N(4)/N(6)-methyltransferase family. N(4) subfamily.</text>
</comment>
<keyword evidence="6" id="KW-0680">Restriction system</keyword>
<evidence type="ECO:0000256" key="7">
    <source>
        <dbReference type="ARBA" id="ARBA00049120"/>
    </source>
</evidence>
<dbReference type="GO" id="GO:0015667">
    <property type="term" value="F:site-specific DNA-methyltransferase (cytosine-N4-specific) activity"/>
    <property type="evidence" value="ECO:0007669"/>
    <property type="project" value="UniProtKB-EC"/>
</dbReference>
<accession>A0A6C0JCU3</accession>
<dbReference type="Gene3D" id="3.40.50.150">
    <property type="entry name" value="Vaccinia Virus protein VP39"/>
    <property type="match status" value="1"/>
</dbReference>
<keyword evidence="3" id="KW-0489">Methyltransferase</keyword>
<keyword evidence="4" id="KW-0808">Transferase</keyword>
<dbReference type="GO" id="GO:0032259">
    <property type="term" value="P:methylation"/>
    <property type="evidence" value="ECO:0007669"/>
    <property type="project" value="UniProtKB-KW"/>
</dbReference>
<dbReference type="EMBL" id="MN740356">
    <property type="protein sequence ID" value="QHU02377.1"/>
    <property type="molecule type" value="Genomic_DNA"/>
</dbReference>
<organism evidence="9">
    <name type="scientific">viral metagenome</name>
    <dbReference type="NCBI Taxonomy" id="1070528"/>
    <lineage>
        <taxon>unclassified sequences</taxon>
        <taxon>metagenomes</taxon>
        <taxon>organismal metagenomes</taxon>
    </lineage>
</organism>
<evidence type="ECO:0000256" key="3">
    <source>
        <dbReference type="ARBA" id="ARBA00022603"/>
    </source>
</evidence>
<dbReference type="AlphaFoldDB" id="A0A6C0JCU3"/>
<evidence type="ECO:0000256" key="2">
    <source>
        <dbReference type="ARBA" id="ARBA00012185"/>
    </source>
</evidence>
<protein>
    <recommendedName>
        <fullName evidence="2">site-specific DNA-methyltransferase (cytosine-N(4)-specific)</fullName>
        <ecNumber evidence="2">2.1.1.113</ecNumber>
    </recommendedName>
</protein>
<evidence type="ECO:0000256" key="1">
    <source>
        <dbReference type="ARBA" id="ARBA00010203"/>
    </source>
</evidence>
<sequence>MENKYEIYRRLFDNINKNTQLEDMNNYEVNESAFEKDFNNILALKSVQNTTLDDYIKVKPQIDSVTRRKYTLIFLSQVYNMWKESMELVDTDDEEDEEVKTSRGGGFFTKKKTRKKRKKQSHKKQSHKKQSRKKQSHKKQSHKKQTRKKKDIKFTDTSYPYRNISNQEAINDFLALKKIVQGTINPRSISGNKTVDWGTEKARRKTKYRNKSFIEMWDNKERRGKMLEFAKRLKKKQPNRSIVSSIRSAIDLQWGTVNTMRAAAAAQMYKKYGATRVLDFTAGWGARMIAAMALDIDYIGIDTNEELRSGYENIIKLLKPYTKSTVKMIWKEAQDVDYSKLGKYDYVFTSPPYEYLEAYENMTNYENKGDKIKQPSSSQTIKMDDSAKFYDEFLVPTLKKAYKYLPKNKFICLNIPDIMYDKIKKRWKSVTKKETYQIIKRTGGPVGKDRRGKELIFCWKKR</sequence>
<evidence type="ECO:0000256" key="4">
    <source>
        <dbReference type="ARBA" id="ARBA00022679"/>
    </source>
</evidence>
<dbReference type="EC" id="2.1.1.113" evidence="2"/>
<feature type="region of interest" description="Disordered" evidence="8">
    <location>
        <begin position="93"/>
        <end position="154"/>
    </location>
</feature>
<evidence type="ECO:0000256" key="5">
    <source>
        <dbReference type="ARBA" id="ARBA00022691"/>
    </source>
</evidence>
<dbReference type="InterPro" id="IPR029063">
    <property type="entry name" value="SAM-dependent_MTases_sf"/>
</dbReference>
<feature type="compositionally biased region" description="Basic residues" evidence="8">
    <location>
        <begin position="109"/>
        <end position="151"/>
    </location>
</feature>
<dbReference type="GO" id="GO:0003677">
    <property type="term" value="F:DNA binding"/>
    <property type="evidence" value="ECO:0007669"/>
    <property type="project" value="InterPro"/>
</dbReference>
<keyword evidence="5" id="KW-0949">S-adenosyl-L-methionine</keyword>
<dbReference type="PROSITE" id="PS00093">
    <property type="entry name" value="N4_MTASE"/>
    <property type="match status" value="1"/>
</dbReference>